<dbReference type="InterPro" id="IPR005140">
    <property type="entry name" value="eRF1_Pelota-like_N"/>
</dbReference>
<gene>
    <name evidence="9" type="ORF">PCAR00345_LOCUS2252</name>
</gene>
<evidence type="ECO:0000256" key="5">
    <source>
        <dbReference type="ARBA" id="ARBA00022723"/>
    </source>
</evidence>
<dbReference type="InterPro" id="IPR058547">
    <property type="entry name" value="Pelota_N"/>
</dbReference>
<dbReference type="SUPFAM" id="SSF53137">
    <property type="entry name" value="Translational machinery components"/>
    <property type="match status" value="1"/>
</dbReference>
<comment type="cofactor">
    <cofactor evidence="1 6">
        <name>a divalent metal cation</name>
        <dbReference type="ChEBI" id="CHEBI:60240"/>
    </cofactor>
</comment>
<dbReference type="Pfam" id="PF03465">
    <property type="entry name" value="eRF1_3"/>
    <property type="match status" value="1"/>
</dbReference>
<evidence type="ECO:0000256" key="1">
    <source>
        <dbReference type="ARBA" id="ARBA00001968"/>
    </source>
</evidence>
<dbReference type="AlphaFoldDB" id="A0A7S4ESU8"/>
<dbReference type="GO" id="GO:0032790">
    <property type="term" value="P:ribosome disassembly"/>
    <property type="evidence" value="ECO:0007669"/>
    <property type="project" value="TreeGrafter"/>
</dbReference>
<evidence type="ECO:0000313" key="9">
    <source>
        <dbReference type="EMBL" id="CAE0749669.1"/>
    </source>
</evidence>
<comment type="similarity">
    <text evidence="3 6">Belongs to the eukaryotic release factor 1 family. Pelota subfamily.</text>
</comment>
<accession>A0A7S4ESU8</accession>
<evidence type="ECO:0000256" key="4">
    <source>
        <dbReference type="ARBA" id="ARBA00022490"/>
    </source>
</evidence>
<dbReference type="Gene3D" id="2.30.30.870">
    <property type="entry name" value="Pelota, domain A"/>
    <property type="match status" value="1"/>
</dbReference>
<dbReference type="InterPro" id="IPR004405">
    <property type="entry name" value="TF_pelota"/>
</dbReference>
<dbReference type="GO" id="GO:0070481">
    <property type="term" value="P:nuclear-transcribed mRNA catabolic process, non-stop decay"/>
    <property type="evidence" value="ECO:0007669"/>
    <property type="project" value="InterPro"/>
</dbReference>
<dbReference type="InterPro" id="IPR038069">
    <property type="entry name" value="Pelota/DOM34_N"/>
</dbReference>
<dbReference type="PANTHER" id="PTHR10853:SF0">
    <property type="entry name" value="PROTEIN PELOTA HOMOLOG"/>
    <property type="match status" value="1"/>
</dbReference>
<evidence type="ECO:0000256" key="6">
    <source>
        <dbReference type="RuleBase" id="RU362019"/>
    </source>
</evidence>
<dbReference type="FunFam" id="2.30.30.870:FF:000001">
    <property type="entry name" value="Protein pelota homolog"/>
    <property type="match status" value="1"/>
</dbReference>
<proteinExistence type="inferred from homology"/>
<feature type="domain" description="eRF1/Pelota-like N-terminal" evidence="8">
    <location>
        <begin position="9"/>
        <end position="135"/>
    </location>
</feature>
<evidence type="ECO:0000256" key="3">
    <source>
        <dbReference type="ARBA" id="ARBA00009504"/>
    </source>
</evidence>
<dbReference type="GO" id="GO:0005737">
    <property type="term" value="C:cytoplasm"/>
    <property type="evidence" value="ECO:0007669"/>
    <property type="project" value="UniProtKB-SubCell"/>
</dbReference>
<feature type="compositionally biased region" description="Acidic residues" evidence="7">
    <location>
        <begin position="380"/>
        <end position="394"/>
    </location>
</feature>
<evidence type="ECO:0000256" key="2">
    <source>
        <dbReference type="ARBA" id="ARBA00004496"/>
    </source>
</evidence>
<dbReference type="InterPro" id="IPR005141">
    <property type="entry name" value="eRF1_2"/>
</dbReference>
<dbReference type="GO" id="GO:0046872">
    <property type="term" value="F:metal ion binding"/>
    <property type="evidence" value="ECO:0007669"/>
    <property type="project" value="UniProtKB-KW"/>
</dbReference>
<dbReference type="Pfam" id="PF03464">
    <property type="entry name" value="eRF1_2"/>
    <property type="match status" value="1"/>
</dbReference>
<dbReference type="InterPro" id="IPR029064">
    <property type="entry name" value="Ribosomal_eL30-like_sf"/>
</dbReference>
<keyword evidence="5 6" id="KW-0479">Metal-binding</keyword>
<feature type="region of interest" description="Disordered" evidence="7">
    <location>
        <begin position="1"/>
        <end position="25"/>
    </location>
</feature>
<evidence type="ECO:0000256" key="7">
    <source>
        <dbReference type="SAM" id="MobiDB-lite"/>
    </source>
</evidence>
<feature type="region of interest" description="Disordered" evidence="7">
    <location>
        <begin position="380"/>
        <end position="426"/>
    </location>
</feature>
<dbReference type="InterPro" id="IPR042226">
    <property type="entry name" value="eFR1_2_sf"/>
</dbReference>
<dbReference type="Gene3D" id="3.30.1330.30">
    <property type="match status" value="1"/>
</dbReference>
<dbReference type="SUPFAM" id="SSF159065">
    <property type="entry name" value="Dom34/Pelota N-terminal domain-like"/>
    <property type="match status" value="1"/>
</dbReference>
<keyword evidence="4 6" id="KW-0963">Cytoplasm</keyword>
<dbReference type="SUPFAM" id="SSF55315">
    <property type="entry name" value="L30e-like"/>
    <property type="match status" value="1"/>
</dbReference>
<dbReference type="PANTHER" id="PTHR10853">
    <property type="entry name" value="PELOTA"/>
    <property type="match status" value="1"/>
</dbReference>
<dbReference type="NCBIfam" id="TIGR00111">
    <property type="entry name" value="pelota"/>
    <property type="match status" value="1"/>
</dbReference>
<name>A0A7S4ESU8_CHRCT</name>
<feature type="compositionally biased region" description="Basic and acidic residues" evidence="7">
    <location>
        <begin position="414"/>
        <end position="426"/>
    </location>
</feature>
<dbReference type="EMBL" id="HBIZ01004090">
    <property type="protein sequence ID" value="CAE0749669.1"/>
    <property type="molecule type" value="Transcribed_RNA"/>
</dbReference>
<dbReference type="GO" id="GO:0071025">
    <property type="term" value="P:RNA surveillance"/>
    <property type="evidence" value="ECO:0007669"/>
    <property type="project" value="InterPro"/>
</dbReference>
<dbReference type="Gene3D" id="3.30.420.60">
    <property type="entry name" value="eRF1 domain 2"/>
    <property type="match status" value="1"/>
</dbReference>
<evidence type="ECO:0000259" key="8">
    <source>
        <dbReference type="SMART" id="SM01194"/>
    </source>
</evidence>
<dbReference type="SMART" id="SM01194">
    <property type="entry name" value="eRF1_1"/>
    <property type="match status" value="1"/>
</dbReference>
<sequence>MRLLGTTGEAFSSKGADSGEAKMRPDEPEDLWHAYNLIVRGDVVSASTFRKLKTESSTGSVDSTRVRVTVAVEVRSVDFDPEGGELRLNGYVRSEHDGIRLGSHHTLELEVGRPFTLRKEAWDSVSLARLHEATADAVATADIAAVLVAHGTALLCLLSAGMTIVRARIDVHIPKKVSAAMAAASAKASDKWHETLLQAVVRHIDFERVRVVLLAGPGFVKEGVYEFLFREAAKRGYKQLLTSRPKWLLCHAASAYKHALKEVLADPAVAARVADTRAAAEVRALSAFFSTLAETPERVTYGPKHVEIALANGALASLLITDTLFRANSIAKRSRYVAMVEAARALGSQVHVFSSLHVSGEQLAQLSGVAAMLRFPLPIELDDDDDHDDDGNEDSNDKGGTEGDEANADGASRSPDRKRSDNTTAR</sequence>
<dbReference type="Pfam" id="PF26356">
    <property type="entry name" value="Pelota_N"/>
    <property type="match status" value="1"/>
</dbReference>
<protein>
    <recommendedName>
        <fullName evidence="6">Protein pelota homolog</fullName>
    </recommendedName>
</protein>
<comment type="function">
    <text evidence="6">Component of the Pelota-HBS1L complex, a complex that recognizes stalled ribosomes and triggers the No-Go Decay (NGD) pathway. In the Pelota-HBS1L complex, pelo recognizes ribosomes stalled at the 3' end of an mRNA and engages stalled ribosomes by destabilizing mRNA in the mRNA channel.</text>
</comment>
<dbReference type="FunFam" id="3.30.1330.30:FF:000008">
    <property type="entry name" value="Protein pelota homolog"/>
    <property type="match status" value="1"/>
</dbReference>
<dbReference type="InterPro" id="IPR005142">
    <property type="entry name" value="eRF1_3"/>
</dbReference>
<comment type="subcellular location">
    <subcellularLocation>
        <location evidence="2 6">Cytoplasm</location>
    </subcellularLocation>
</comment>
<dbReference type="GO" id="GO:0070651">
    <property type="term" value="P:nonfunctional rRNA decay"/>
    <property type="evidence" value="ECO:0007669"/>
    <property type="project" value="TreeGrafter"/>
</dbReference>
<organism evidence="9">
    <name type="scientific">Chrysotila carterae</name>
    <name type="common">Marine alga</name>
    <name type="synonym">Syracosphaera carterae</name>
    <dbReference type="NCBI Taxonomy" id="13221"/>
    <lineage>
        <taxon>Eukaryota</taxon>
        <taxon>Haptista</taxon>
        <taxon>Haptophyta</taxon>
        <taxon>Prymnesiophyceae</taxon>
        <taxon>Isochrysidales</taxon>
        <taxon>Isochrysidaceae</taxon>
        <taxon>Chrysotila</taxon>
    </lineage>
</organism>
<dbReference type="GO" id="GO:0070966">
    <property type="term" value="P:nuclear-transcribed mRNA catabolic process, no-go decay"/>
    <property type="evidence" value="ECO:0007669"/>
    <property type="project" value="InterPro"/>
</dbReference>
<reference evidence="9" key="1">
    <citation type="submission" date="2021-01" db="EMBL/GenBank/DDBJ databases">
        <authorList>
            <person name="Corre E."/>
            <person name="Pelletier E."/>
            <person name="Niang G."/>
            <person name="Scheremetjew M."/>
            <person name="Finn R."/>
            <person name="Kale V."/>
            <person name="Holt S."/>
            <person name="Cochrane G."/>
            <person name="Meng A."/>
            <person name="Brown T."/>
            <person name="Cohen L."/>
        </authorList>
    </citation>
    <scope>NUCLEOTIDE SEQUENCE</scope>
    <source>
        <strain evidence="9">CCMP645</strain>
    </source>
</reference>